<protein>
    <submittedName>
        <fullName evidence="1">Uncharacterized protein</fullName>
    </submittedName>
</protein>
<gene>
    <name evidence="1" type="ORF">ERS852381_00713</name>
</gene>
<dbReference type="RefSeq" id="WP_156327668.1">
    <property type="nucleotide sequence ID" value="NZ_CYYP01000004.1"/>
</dbReference>
<dbReference type="AlphaFoldDB" id="A0A174A278"/>
<accession>A0A174A278</accession>
<name>A0A174A278_9ACTN</name>
<dbReference type="Proteomes" id="UP000095468">
    <property type="component" value="Unassembled WGS sequence"/>
</dbReference>
<reference evidence="1 2" key="1">
    <citation type="submission" date="2015-09" db="EMBL/GenBank/DDBJ databases">
        <authorList>
            <consortium name="Pathogen Informatics"/>
        </authorList>
    </citation>
    <scope>NUCLEOTIDE SEQUENCE [LARGE SCALE GENOMIC DNA]</scope>
    <source>
        <strain evidence="1 2">2789STDY5608823</strain>
    </source>
</reference>
<dbReference type="EMBL" id="CYYP01000004">
    <property type="protein sequence ID" value="CUN81666.1"/>
    <property type="molecule type" value="Genomic_DNA"/>
</dbReference>
<organism evidence="1 2">
    <name type="scientific">Collinsella aerofaciens</name>
    <dbReference type="NCBI Taxonomy" id="74426"/>
    <lineage>
        <taxon>Bacteria</taxon>
        <taxon>Bacillati</taxon>
        <taxon>Actinomycetota</taxon>
        <taxon>Coriobacteriia</taxon>
        <taxon>Coriobacteriales</taxon>
        <taxon>Coriobacteriaceae</taxon>
        <taxon>Collinsella</taxon>
    </lineage>
</organism>
<proteinExistence type="predicted"/>
<evidence type="ECO:0000313" key="2">
    <source>
        <dbReference type="Proteomes" id="UP000095468"/>
    </source>
</evidence>
<evidence type="ECO:0000313" key="1">
    <source>
        <dbReference type="EMBL" id="CUN81666.1"/>
    </source>
</evidence>
<sequence>MSQKKKANNNKCAHPPLKNDASWIKQVHESYKDDVSKKKLRIYLQRFVSESEAIDATRQTNGFITDLNIYTTVQANAFLEQMCFDSAVKTRWAYTPNDLAKAAHEAGSDSSDFIKRDYEFALICLSTAACLNKRIAGLSEFKPGAKTKTGRRKQNKSSFRRLDAVFRHLRNALAHGQYLRVVKPDGSVWWALQDANGKGNVTARMLLKEDTLDAWVNLLSLRDKRYRDKS</sequence>